<keyword evidence="2" id="KW-1185">Reference proteome</keyword>
<reference evidence="1 2" key="1">
    <citation type="submission" date="2020-12" db="EMBL/GenBank/DDBJ databases">
        <title>Comparative genomic insights into the epidemiology and virulence of plant pathogenic Pseudomonads from Turkey.</title>
        <authorList>
            <person name="Dillon M."/>
            <person name="Ruiz-Bedoya T."/>
            <person name="Bendalovic-Torma C."/>
            <person name="Guttman K.M."/>
            <person name="Kwak H."/>
            <person name="Middleton M.A."/>
            <person name="Wang P.W."/>
            <person name="Horuz S."/>
            <person name="Aysan Y."/>
            <person name="Guttman D.S."/>
        </authorList>
    </citation>
    <scope>NUCLEOTIDE SEQUENCE [LARGE SCALE GENOMIC DNA]</scope>
    <source>
        <strain evidence="1 2">S4_EA_3a</strain>
    </source>
</reference>
<organism evidence="1 2">
    <name type="scientific">Pseudomonas veronii</name>
    <dbReference type="NCBI Taxonomy" id="76761"/>
    <lineage>
        <taxon>Bacteria</taxon>
        <taxon>Pseudomonadati</taxon>
        <taxon>Pseudomonadota</taxon>
        <taxon>Gammaproteobacteria</taxon>
        <taxon>Pseudomonadales</taxon>
        <taxon>Pseudomonadaceae</taxon>
        <taxon>Pseudomonas</taxon>
    </lineage>
</organism>
<name>A0ABS0VN06_PSEVE</name>
<dbReference type="InterPro" id="IPR003458">
    <property type="entry name" value="Phage_T4_Gp38_tail_assem"/>
</dbReference>
<evidence type="ECO:0000313" key="2">
    <source>
        <dbReference type="Proteomes" id="UP000614123"/>
    </source>
</evidence>
<proteinExistence type="predicted"/>
<evidence type="ECO:0000313" key="1">
    <source>
        <dbReference type="EMBL" id="MBI6652912.1"/>
    </source>
</evidence>
<accession>A0ABS0VN06</accession>
<dbReference type="Proteomes" id="UP000614123">
    <property type="component" value="Unassembled WGS sequence"/>
</dbReference>
<gene>
    <name evidence="1" type="ORF">YA0849_28485</name>
</gene>
<comment type="caution">
    <text evidence="1">The sequence shown here is derived from an EMBL/GenBank/DDBJ whole genome shotgun (WGS) entry which is preliminary data.</text>
</comment>
<dbReference type="RefSeq" id="WP_198718069.1">
    <property type="nucleotide sequence ID" value="NZ_JAEILD010000178.1"/>
</dbReference>
<dbReference type="Pfam" id="PF02413">
    <property type="entry name" value="Caudo_TAP"/>
    <property type="match status" value="1"/>
</dbReference>
<protein>
    <submittedName>
        <fullName evidence="1">Tail fiber assembly protein</fullName>
    </submittedName>
</protein>
<sequence length="171" mass="18504">MKIYNVHPMTGEYIGEGLADPDLLEGDGHWLIPAHAYLDAPPVAGKNKAVIHDGESWKVVDDFRGTAYYMDGQHKYTIEDLGVTVPEGATSEPPPPTVAELTANALAQRDGLLFTAGLRIAPLQDAADLGESTEADGLSLKLWKQYRVAVNRVPDQAGFPKTISWPVPPSE</sequence>
<dbReference type="EMBL" id="JAEILD010000178">
    <property type="protein sequence ID" value="MBI6652912.1"/>
    <property type="molecule type" value="Genomic_DNA"/>
</dbReference>